<evidence type="ECO:0000256" key="3">
    <source>
        <dbReference type="ARBA" id="ARBA00022801"/>
    </source>
</evidence>
<dbReference type="PANTHER" id="PTHR42978:SF6">
    <property type="entry name" value="QUORUM-QUENCHING LACTONASE YTNP-RELATED"/>
    <property type="match status" value="1"/>
</dbReference>
<evidence type="ECO:0000313" key="7">
    <source>
        <dbReference type="Proteomes" id="UP000662814"/>
    </source>
</evidence>
<keyword evidence="4" id="KW-0862">Zinc</keyword>
<evidence type="ECO:0000256" key="1">
    <source>
        <dbReference type="ARBA" id="ARBA00007749"/>
    </source>
</evidence>
<evidence type="ECO:0000256" key="4">
    <source>
        <dbReference type="ARBA" id="ARBA00022833"/>
    </source>
</evidence>
<dbReference type="InterPro" id="IPR001279">
    <property type="entry name" value="Metallo-B-lactamas"/>
</dbReference>
<dbReference type="RefSeq" id="WP_166988641.1">
    <property type="nucleotide sequence ID" value="NZ_CP061169.1"/>
</dbReference>
<organism evidence="6 7">
    <name type="scientific">Paramicrobacterium chengjingii</name>
    <dbReference type="NCBI Taxonomy" id="2769067"/>
    <lineage>
        <taxon>Bacteria</taxon>
        <taxon>Bacillati</taxon>
        <taxon>Actinomycetota</taxon>
        <taxon>Actinomycetes</taxon>
        <taxon>Micrococcales</taxon>
        <taxon>Microbacteriaceae</taxon>
        <taxon>Paramicrobacterium</taxon>
    </lineage>
</organism>
<name>A0ABX6YKZ4_9MICO</name>
<feature type="domain" description="Metallo-beta-lactamase" evidence="5">
    <location>
        <begin position="66"/>
        <end position="269"/>
    </location>
</feature>
<keyword evidence="2" id="KW-0479">Metal-binding</keyword>
<reference evidence="6 7" key="1">
    <citation type="submission" date="2020-12" db="EMBL/GenBank/DDBJ databases">
        <title>Microbacterium sp. HY060.</title>
        <authorList>
            <person name="Zhou J."/>
        </authorList>
    </citation>
    <scope>NUCLEOTIDE SEQUENCE [LARGE SCALE GENOMIC DNA]</scope>
    <source>
        <strain evidence="6 7">HY60</strain>
    </source>
</reference>
<comment type="similarity">
    <text evidence="1">Belongs to the metallo-beta-lactamase superfamily.</text>
</comment>
<protein>
    <submittedName>
        <fullName evidence="6">MBL fold metallo-hydrolase</fullName>
    </submittedName>
</protein>
<dbReference type="Gene3D" id="3.60.15.10">
    <property type="entry name" value="Ribonuclease Z/Hydroxyacylglutathione hydrolase-like"/>
    <property type="match status" value="1"/>
</dbReference>
<dbReference type="InterPro" id="IPR051013">
    <property type="entry name" value="MBL_superfamily_lactonases"/>
</dbReference>
<dbReference type="PANTHER" id="PTHR42978">
    <property type="entry name" value="QUORUM-QUENCHING LACTONASE YTNP-RELATED-RELATED"/>
    <property type="match status" value="1"/>
</dbReference>
<dbReference type="SUPFAM" id="SSF56281">
    <property type="entry name" value="Metallo-hydrolase/oxidoreductase"/>
    <property type="match status" value="1"/>
</dbReference>
<gene>
    <name evidence="6" type="ORF">HCR76_04570</name>
</gene>
<keyword evidence="3" id="KW-0378">Hydrolase</keyword>
<proteinExistence type="inferred from homology"/>
<sequence length="292" mass="32114">MGSPDNEDRLRRPARIRSARVGELKLSYVPDGVVKMVPRSLFPTTSDETWTQNSQFLDQSGWLTISAGGLLIEHGERAMLIDAGYGPFTEQISMMEHGMACMYGGSFLDSLATLGRSPREIEKIGITHLHIEHVGWAAHPRPGETRPVFTHAAYLLSQREWEARETTFGITEPIANTLATQVHIVSDGDEVFPGVRCVALPGHTPGQIGFEVASGDEKLFAFADVLHSPVQVAHPEWPIVGESSDSESSTLRRRVLSQLADEKTIGFGIHFADVPFGRVRRAGDSFSWEPLA</sequence>
<keyword evidence="7" id="KW-1185">Reference proteome</keyword>
<evidence type="ECO:0000256" key="2">
    <source>
        <dbReference type="ARBA" id="ARBA00022723"/>
    </source>
</evidence>
<accession>A0ABX6YKZ4</accession>
<dbReference type="Pfam" id="PF00753">
    <property type="entry name" value="Lactamase_B"/>
    <property type="match status" value="1"/>
</dbReference>
<evidence type="ECO:0000259" key="5">
    <source>
        <dbReference type="SMART" id="SM00849"/>
    </source>
</evidence>
<evidence type="ECO:0000313" key="6">
    <source>
        <dbReference type="EMBL" id="QPZ39340.1"/>
    </source>
</evidence>
<dbReference type="Proteomes" id="UP000662814">
    <property type="component" value="Chromosome"/>
</dbReference>
<dbReference type="EMBL" id="CP061169">
    <property type="protein sequence ID" value="QPZ39340.1"/>
    <property type="molecule type" value="Genomic_DNA"/>
</dbReference>
<dbReference type="SMART" id="SM00849">
    <property type="entry name" value="Lactamase_B"/>
    <property type="match status" value="1"/>
</dbReference>
<dbReference type="InterPro" id="IPR036866">
    <property type="entry name" value="RibonucZ/Hydroxyglut_hydro"/>
</dbReference>